<feature type="region of interest" description="Disordered" evidence="1">
    <location>
        <begin position="22"/>
        <end position="101"/>
    </location>
</feature>
<feature type="region of interest" description="Disordered" evidence="1">
    <location>
        <begin position="176"/>
        <end position="207"/>
    </location>
</feature>
<feature type="non-terminal residue" evidence="4">
    <location>
        <position position="1"/>
    </location>
</feature>
<proteinExistence type="predicted"/>
<comment type="caution">
    <text evidence="4">The sequence shown here is derived from an EMBL/GenBank/DDBJ whole genome shotgun (WGS) entry which is preliminary data.</text>
</comment>
<keyword evidence="2" id="KW-0472">Membrane</keyword>
<dbReference type="EMBL" id="RWGY01000039">
    <property type="protein sequence ID" value="TVU08613.1"/>
    <property type="molecule type" value="Genomic_DNA"/>
</dbReference>
<feature type="compositionally biased region" description="Basic and acidic residues" evidence="1">
    <location>
        <begin position="180"/>
        <end position="201"/>
    </location>
</feature>
<gene>
    <name evidence="4" type="ORF">EJB05_42022</name>
</gene>
<feature type="chain" id="PRO_5023940578" evidence="3">
    <location>
        <begin position="25"/>
        <end position="207"/>
    </location>
</feature>
<feature type="transmembrane region" description="Helical" evidence="2">
    <location>
        <begin position="111"/>
        <end position="144"/>
    </location>
</feature>
<organism evidence="4 5">
    <name type="scientific">Eragrostis curvula</name>
    <name type="common">weeping love grass</name>
    <dbReference type="NCBI Taxonomy" id="38414"/>
    <lineage>
        <taxon>Eukaryota</taxon>
        <taxon>Viridiplantae</taxon>
        <taxon>Streptophyta</taxon>
        <taxon>Embryophyta</taxon>
        <taxon>Tracheophyta</taxon>
        <taxon>Spermatophyta</taxon>
        <taxon>Magnoliopsida</taxon>
        <taxon>Liliopsida</taxon>
        <taxon>Poales</taxon>
        <taxon>Poaceae</taxon>
        <taxon>PACMAD clade</taxon>
        <taxon>Chloridoideae</taxon>
        <taxon>Eragrostideae</taxon>
        <taxon>Eragrostidinae</taxon>
        <taxon>Eragrostis</taxon>
    </lineage>
</organism>
<keyword evidence="2" id="KW-1133">Transmembrane helix</keyword>
<evidence type="ECO:0000256" key="1">
    <source>
        <dbReference type="SAM" id="MobiDB-lite"/>
    </source>
</evidence>
<dbReference type="Proteomes" id="UP000324897">
    <property type="component" value="Chromosome 3"/>
</dbReference>
<feature type="compositionally biased region" description="Basic and acidic residues" evidence="1">
    <location>
        <begin position="29"/>
        <end position="75"/>
    </location>
</feature>
<dbReference type="Gramene" id="TVU08613">
    <property type="protein sequence ID" value="TVU08613"/>
    <property type="gene ID" value="EJB05_42022"/>
</dbReference>
<accession>A0A5J9TB60</accession>
<sequence length="207" mass="22373">MTICSHAVLHWLSLILTGQEKAECQNPKPTKEQSHYPDEREGDGVEHGRQEPDGAERSDVRAGGDDQKETERDAADLEAVPQRVGDVGPPDRPRHPHDRGAPASAVRVHLVVVVTVAVAVPVVVVVVAVVVMMMAVLVVAAAMAAVRAGGEEQRATREEERLFGYLGEGFGRRGAAATAEVRERQRAREAEEMRGRPHRFLDGGGGE</sequence>
<evidence type="ECO:0000256" key="3">
    <source>
        <dbReference type="SAM" id="SignalP"/>
    </source>
</evidence>
<evidence type="ECO:0000313" key="5">
    <source>
        <dbReference type="Proteomes" id="UP000324897"/>
    </source>
</evidence>
<evidence type="ECO:0000256" key="2">
    <source>
        <dbReference type="SAM" id="Phobius"/>
    </source>
</evidence>
<keyword evidence="2" id="KW-0812">Transmembrane</keyword>
<name>A0A5J9TB60_9POAL</name>
<feature type="signal peptide" evidence="3">
    <location>
        <begin position="1"/>
        <end position="24"/>
    </location>
</feature>
<protein>
    <submittedName>
        <fullName evidence="4">Uncharacterized protein</fullName>
    </submittedName>
</protein>
<dbReference type="AlphaFoldDB" id="A0A5J9TB60"/>
<evidence type="ECO:0000313" key="4">
    <source>
        <dbReference type="EMBL" id="TVU08613.1"/>
    </source>
</evidence>
<reference evidence="4 5" key="1">
    <citation type="journal article" date="2019" name="Sci. Rep.">
        <title>A high-quality genome of Eragrostis curvula grass provides insights into Poaceae evolution and supports new strategies to enhance forage quality.</title>
        <authorList>
            <person name="Carballo J."/>
            <person name="Santos B.A.C.M."/>
            <person name="Zappacosta D."/>
            <person name="Garbus I."/>
            <person name="Selva J.P."/>
            <person name="Gallo C.A."/>
            <person name="Diaz A."/>
            <person name="Albertini E."/>
            <person name="Caccamo M."/>
            <person name="Echenique V."/>
        </authorList>
    </citation>
    <scope>NUCLEOTIDE SEQUENCE [LARGE SCALE GENOMIC DNA]</scope>
    <source>
        <strain evidence="5">cv. Victoria</strain>
        <tissue evidence="4">Leaf</tissue>
    </source>
</reference>
<keyword evidence="5" id="KW-1185">Reference proteome</keyword>
<keyword evidence="3" id="KW-0732">Signal</keyword>